<comment type="caution">
    <text evidence="2">The sequence shown here is derived from an EMBL/GenBank/DDBJ whole genome shotgun (WGS) entry which is preliminary data.</text>
</comment>
<protein>
    <submittedName>
        <fullName evidence="2">Uncharacterized protein</fullName>
    </submittedName>
</protein>
<evidence type="ECO:0000256" key="1">
    <source>
        <dbReference type="SAM" id="MobiDB-lite"/>
    </source>
</evidence>
<dbReference type="AlphaFoldDB" id="A0A8H7RHS2"/>
<accession>A0A8H7RHS2</accession>
<evidence type="ECO:0000313" key="3">
    <source>
        <dbReference type="Proteomes" id="UP000646827"/>
    </source>
</evidence>
<feature type="region of interest" description="Disordered" evidence="1">
    <location>
        <begin position="152"/>
        <end position="178"/>
    </location>
</feature>
<dbReference type="Proteomes" id="UP000646827">
    <property type="component" value="Unassembled WGS sequence"/>
</dbReference>
<feature type="compositionally biased region" description="Basic residues" evidence="1">
    <location>
        <begin position="165"/>
        <end position="178"/>
    </location>
</feature>
<keyword evidence="3" id="KW-1185">Reference proteome</keyword>
<evidence type="ECO:0000313" key="2">
    <source>
        <dbReference type="EMBL" id="KAG2209878.1"/>
    </source>
</evidence>
<name>A0A8H7RHS2_9FUNG</name>
<dbReference type="EMBL" id="JAEPRB010000951">
    <property type="protein sequence ID" value="KAG2209878.1"/>
    <property type="molecule type" value="Genomic_DNA"/>
</dbReference>
<gene>
    <name evidence="2" type="ORF">INT45_004861</name>
</gene>
<proteinExistence type="predicted"/>
<reference evidence="2 3" key="1">
    <citation type="submission" date="2020-12" db="EMBL/GenBank/DDBJ databases">
        <title>Metabolic potential, ecology and presence of endohyphal bacteria is reflected in genomic diversity of Mucoromycotina.</title>
        <authorList>
            <person name="Muszewska A."/>
            <person name="Okrasinska A."/>
            <person name="Steczkiewicz K."/>
            <person name="Drgas O."/>
            <person name="Orlowska M."/>
            <person name="Perlinska-Lenart U."/>
            <person name="Aleksandrzak-Piekarczyk T."/>
            <person name="Szatraj K."/>
            <person name="Zielenkiewicz U."/>
            <person name="Pilsyk S."/>
            <person name="Malc E."/>
            <person name="Mieczkowski P."/>
            <person name="Kruszewska J.S."/>
            <person name="Biernat P."/>
            <person name="Pawlowska J."/>
        </authorList>
    </citation>
    <scope>NUCLEOTIDE SEQUENCE [LARGE SCALE GENOMIC DNA]</scope>
    <source>
        <strain evidence="2 3">CBS 142.35</strain>
    </source>
</reference>
<organism evidence="2 3">
    <name type="scientific">Circinella minor</name>
    <dbReference type="NCBI Taxonomy" id="1195481"/>
    <lineage>
        <taxon>Eukaryota</taxon>
        <taxon>Fungi</taxon>
        <taxon>Fungi incertae sedis</taxon>
        <taxon>Mucoromycota</taxon>
        <taxon>Mucoromycotina</taxon>
        <taxon>Mucoromycetes</taxon>
        <taxon>Mucorales</taxon>
        <taxon>Lichtheimiaceae</taxon>
        <taxon>Circinella</taxon>
    </lineage>
</organism>
<sequence length="178" mass="20250">MPTIGERNAARAQCNIDRNAVIQQDNRRNTALQIEDRIRELETQNIVLESRVEVMGNVIAKQALAQQQEVQLQLAVSQNPNTVMMDGAGAIHNHNTALASEGFRWNETHRSVHNRATKASIMAYIEGLGQYAIQGDRLSKKIYSFFDNQRTKSQQSAERAEKRKTSNRHNTRRHTIVD</sequence>